<dbReference type="InterPro" id="IPR013732">
    <property type="entry name" value="PAD_N"/>
</dbReference>
<dbReference type="AlphaFoldDB" id="A0A803T717"/>
<name>A0A803T717_ANOCA</name>
<dbReference type="Ensembl" id="ENSACAT00000057391.1">
    <property type="protein sequence ID" value="ENSACAP00000031007.1"/>
    <property type="gene ID" value="ENSACAG00000043059.1"/>
</dbReference>
<dbReference type="GO" id="GO:0005737">
    <property type="term" value="C:cytoplasm"/>
    <property type="evidence" value="ECO:0007669"/>
    <property type="project" value="InterPro"/>
</dbReference>
<organism evidence="2 3">
    <name type="scientific">Anolis carolinensis</name>
    <name type="common">Green anole</name>
    <name type="synonym">American chameleon</name>
    <dbReference type="NCBI Taxonomy" id="28377"/>
    <lineage>
        <taxon>Eukaryota</taxon>
        <taxon>Metazoa</taxon>
        <taxon>Chordata</taxon>
        <taxon>Craniata</taxon>
        <taxon>Vertebrata</taxon>
        <taxon>Euteleostomi</taxon>
        <taxon>Lepidosauria</taxon>
        <taxon>Squamata</taxon>
        <taxon>Bifurcata</taxon>
        <taxon>Unidentata</taxon>
        <taxon>Episquamata</taxon>
        <taxon>Toxicofera</taxon>
        <taxon>Iguania</taxon>
        <taxon>Dactyloidae</taxon>
        <taxon>Anolis</taxon>
    </lineage>
</organism>
<evidence type="ECO:0000259" key="1">
    <source>
        <dbReference type="Pfam" id="PF08526"/>
    </source>
</evidence>
<dbReference type="Pfam" id="PF08526">
    <property type="entry name" value="PAD_N"/>
    <property type="match status" value="1"/>
</dbReference>
<feature type="domain" description="Protein-arginine deiminase (PAD) N-terminal" evidence="1">
    <location>
        <begin position="30"/>
        <end position="96"/>
    </location>
</feature>
<proteinExistence type="predicted"/>
<dbReference type="InterPro" id="IPR038685">
    <property type="entry name" value="PAD_N_sf"/>
</dbReference>
<reference evidence="2" key="1">
    <citation type="submission" date="2009-12" db="EMBL/GenBank/DDBJ databases">
        <title>The Genome Sequence of Anolis carolinensis (Green Anole Lizard).</title>
        <authorList>
            <consortium name="The Genome Sequencing Platform"/>
            <person name="Di Palma F."/>
            <person name="Alfoldi J."/>
            <person name="Heiman D."/>
            <person name="Young S."/>
            <person name="Grabherr M."/>
            <person name="Johnson J."/>
            <person name="Lander E.S."/>
            <person name="Lindblad-Toh K."/>
        </authorList>
    </citation>
    <scope>NUCLEOTIDE SEQUENCE [LARGE SCALE GENOMIC DNA]</scope>
    <source>
        <strain evidence="2">JBL SC #1</strain>
    </source>
</reference>
<evidence type="ECO:0000313" key="2">
    <source>
        <dbReference type="Ensembl" id="ENSACAP00000031007.1"/>
    </source>
</evidence>
<dbReference type="SUPFAM" id="SSF49503">
    <property type="entry name" value="Cupredoxins"/>
    <property type="match status" value="1"/>
</dbReference>
<reference evidence="2" key="3">
    <citation type="submission" date="2025-09" db="UniProtKB">
        <authorList>
            <consortium name="Ensembl"/>
        </authorList>
    </citation>
    <scope>IDENTIFICATION</scope>
</reference>
<dbReference type="GO" id="GO:0005509">
    <property type="term" value="F:calcium ion binding"/>
    <property type="evidence" value="ECO:0007669"/>
    <property type="project" value="InterPro"/>
</dbReference>
<dbReference type="Gene3D" id="2.60.40.1860">
    <property type="entry name" value="Protein-arginine deiminase, N-terminal domain"/>
    <property type="match status" value="1"/>
</dbReference>
<dbReference type="Proteomes" id="UP000001646">
    <property type="component" value="Unplaced"/>
</dbReference>
<dbReference type="InParanoid" id="A0A803T717"/>
<dbReference type="InterPro" id="IPR008972">
    <property type="entry name" value="Cupredoxin"/>
</dbReference>
<sequence>MCVYTHIQINPSLTLQPSKMSNVCGFFPFLHRSAPPGAKTFDVWGSPGVNLYIIHNGEVVKVPSCVPRWPLSAKVEVIVTMDGPSTKVDDEKVSLLVLRPVKDKYVVPRGWNISKENPGVRKVNVMGKRKYS</sequence>
<keyword evidence="3" id="KW-1185">Reference proteome</keyword>
<reference evidence="2" key="2">
    <citation type="submission" date="2025-08" db="UniProtKB">
        <authorList>
            <consortium name="Ensembl"/>
        </authorList>
    </citation>
    <scope>IDENTIFICATION</scope>
</reference>
<evidence type="ECO:0000313" key="3">
    <source>
        <dbReference type="Proteomes" id="UP000001646"/>
    </source>
</evidence>
<protein>
    <recommendedName>
        <fullName evidence="1">Protein-arginine deiminase (PAD) N-terminal domain-containing protein</fullName>
    </recommendedName>
</protein>
<accession>A0A803T717</accession>